<name>A0ABU9PU41_9BURK</name>
<dbReference type="PANTHER" id="PTHR30629">
    <property type="entry name" value="PROPHAGE INTEGRASE"/>
    <property type="match status" value="1"/>
</dbReference>
<dbReference type="InterPro" id="IPR038488">
    <property type="entry name" value="Integrase_DNA-bd_sf"/>
</dbReference>
<feature type="compositionally biased region" description="Basic and acidic residues" evidence="3">
    <location>
        <begin position="86"/>
        <end position="95"/>
    </location>
</feature>
<feature type="domain" description="Integrase DNA-binding" evidence="4">
    <location>
        <begin position="8"/>
        <end position="93"/>
    </location>
</feature>
<evidence type="ECO:0000259" key="4">
    <source>
        <dbReference type="Pfam" id="PF13356"/>
    </source>
</evidence>
<feature type="region of interest" description="Disordered" evidence="3">
    <location>
        <begin position="82"/>
        <end position="106"/>
    </location>
</feature>
<sequence length="150" mass="17094">MPKLATPLTEAQISELKPRAKRYKIGDGHGLCLLIEPTGIKRWHMVYKRQGTETSLRLGTYPEILLSEARLRHTEAQLLIADGIDPSEKRREQRQQEQSSRPKFRRFRLSTNEQGGLVIENHINRMTLGPAQVKALTAFLIATPVDIVEK</sequence>
<comment type="similarity">
    <text evidence="1">Belongs to the 'phage' integrase family.</text>
</comment>
<accession>A0ABU9PU41</accession>
<keyword evidence="5" id="KW-0238">DNA-binding</keyword>
<evidence type="ECO:0000256" key="3">
    <source>
        <dbReference type="SAM" id="MobiDB-lite"/>
    </source>
</evidence>
<dbReference type="GO" id="GO:0003677">
    <property type="term" value="F:DNA binding"/>
    <property type="evidence" value="ECO:0007669"/>
    <property type="project" value="UniProtKB-KW"/>
</dbReference>
<protein>
    <submittedName>
        <fullName evidence="5">Arm DNA-binding domain-containing protein</fullName>
    </submittedName>
</protein>
<gene>
    <name evidence="5" type="ORF">V8G57_08830</name>
</gene>
<comment type="caution">
    <text evidence="5">The sequence shown here is derived from an EMBL/GenBank/DDBJ whole genome shotgun (WGS) entry which is preliminary data.</text>
</comment>
<keyword evidence="2" id="KW-0229">DNA integration</keyword>
<dbReference type="RefSeq" id="WP_342829033.1">
    <property type="nucleotide sequence ID" value="NZ_JBANDC010000005.1"/>
</dbReference>
<dbReference type="PANTHER" id="PTHR30629:SF2">
    <property type="entry name" value="PROPHAGE INTEGRASE INTS-RELATED"/>
    <property type="match status" value="1"/>
</dbReference>
<evidence type="ECO:0000313" key="5">
    <source>
        <dbReference type="EMBL" id="MEM4987487.1"/>
    </source>
</evidence>
<evidence type="ECO:0000256" key="2">
    <source>
        <dbReference type="ARBA" id="ARBA00022908"/>
    </source>
</evidence>
<evidence type="ECO:0000313" key="6">
    <source>
        <dbReference type="Proteomes" id="UP001495910"/>
    </source>
</evidence>
<dbReference type="Proteomes" id="UP001495910">
    <property type="component" value="Unassembled WGS sequence"/>
</dbReference>
<dbReference type="EMBL" id="JBANDC010000005">
    <property type="protein sequence ID" value="MEM4987487.1"/>
    <property type="molecule type" value="Genomic_DNA"/>
</dbReference>
<evidence type="ECO:0000256" key="1">
    <source>
        <dbReference type="ARBA" id="ARBA00008857"/>
    </source>
</evidence>
<organism evidence="5 6">
    <name type="scientific">Collimonas rhizosphaerae</name>
    <dbReference type="NCBI Taxonomy" id="3126357"/>
    <lineage>
        <taxon>Bacteria</taxon>
        <taxon>Pseudomonadati</taxon>
        <taxon>Pseudomonadota</taxon>
        <taxon>Betaproteobacteria</taxon>
        <taxon>Burkholderiales</taxon>
        <taxon>Oxalobacteraceae</taxon>
        <taxon>Collimonas</taxon>
    </lineage>
</organism>
<reference evidence="5 6" key="1">
    <citation type="submission" date="2024-02" db="EMBL/GenBank/DDBJ databases">
        <title>Draft genome sequence of Collimonas sp. strain H4R21, an effective mineral-weathering bacterial strain isolated from the beech rhizosphere.</title>
        <authorList>
            <person name="Morin E."/>
            <person name="Uroz S."/>
            <person name="Leveau J.H.J."/>
            <person name="Kumar R."/>
            <person name="Rey M.W."/>
            <person name="Pham J."/>
        </authorList>
    </citation>
    <scope>NUCLEOTIDE SEQUENCE [LARGE SCALE GENOMIC DNA]</scope>
    <source>
        <strain evidence="5 6">H4R21</strain>
    </source>
</reference>
<proteinExistence type="inferred from homology"/>
<dbReference type="InterPro" id="IPR025166">
    <property type="entry name" value="Integrase_DNA_bind_dom"/>
</dbReference>
<dbReference type="Gene3D" id="3.30.160.390">
    <property type="entry name" value="Integrase, DNA-binding domain"/>
    <property type="match status" value="1"/>
</dbReference>
<dbReference type="InterPro" id="IPR050808">
    <property type="entry name" value="Phage_Integrase"/>
</dbReference>
<dbReference type="Pfam" id="PF13356">
    <property type="entry name" value="Arm-DNA-bind_3"/>
    <property type="match status" value="1"/>
</dbReference>
<keyword evidence="6" id="KW-1185">Reference proteome</keyword>